<feature type="transmembrane region" description="Helical" evidence="8">
    <location>
        <begin position="478"/>
        <end position="498"/>
    </location>
</feature>
<dbReference type="InterPro" id="IPR002159">
    <property type="entry name" value="CD36_fam"/>
</dbReference>
<accession>A0AAV8YSW3</accession>
<dbReference type="GO" id="GO:0005886">
    <property type="term" value="C:plasma membrane"/>
    <property type="evidence" value="ECO:0007669"/>
    <property type="project" value="UniProtKB-SubCell"/>
</dbReference>
<evidence type="ECO:0000313" key="9">
    <source>
        <dbReference type="EMBL" id="KAJ8953747.1"/>
    </source>
</evidence>
<dbReference type="PRINTS" id="PR01609">
    <property type="entry name" value="CD36FAMILY"/>
</dbReference>
<evidence type="ECO:0000256" key="4">
    <source>
        <dbReference type="ARBA" id="ARBA00022692"/>
    </source>
</evidence>
<dbReference type="PANTHER" id="PTHR11923:SF104">
    <property type="entry name" value="FI07620P"/>
    <property type="match status" value="1"/>
</dbReference>
<evidence type="ECO:0000256" key="3">
    <source>
        <dbReference type="ARBA" id="ARBA00022475"/>
    </source>
</evidence>
<keyword evidence="10" id="KW-1185">Reference proteome</keyword>
<dbReference type="GO" id="GO:0005044">
    <property type="term" value="F:scavenger receptor activity"/>
    <property type="evidence" value="ECO:0007669"/>
    <property type="project" value="TreeGrafter"/>
</dbReference>
<evidence type="ECO:0000256" key="2">
    <source>
        <dbReference type="ARBA" id="ARBA00010532"/>
    </source>
</evidence>
<evidence type="ECO:0000256" key="7">
    <source>
        <dbReference type="ARBA" id="ARBA00023180"/>
    </source>
</evidence>
<organism evidence="9 10">
    <name type="scientific">Aromia moschata</name>
    <dbReference type="NCBI Taxonomy" id="1265417"/>
    <lineage>
        <taxon>Eukaryota</taxon>
        <taxon>Metazoa</taxon>
        <taxon>Ecdysozoa</taxon>
        <taxon>Arthropoda</taxon>
        <taxon>Hexapoda</taxon>
        <taxon>Insecta</taxon>
        <taxon>Pterygota</taxon>
        <taxon>Neoptera</taxon>
        <taxon>Endopterygota</taxon>
        <taxon>Coleoptera</taxon>
        <taxon>Polyphaga</taxon>
        <taxon>Cucujiformia</taxon>
        <taxon>Chrysomeloidea</taxon>
        <taxon>Cerambycidae</taxon>
        <taxon>Cerambycinae</taxon>
        <taxon>Callichromatini</taxon>
        <taxon>Aromia</taxon>
    </lineage>
</organism>
<keyword evidence="5 8" id="KW-1133">Transmembrane helix</keyword>
<feature type="non-terminal residue" evidence="9">
    <location>
        <position position="1"/>
    </location>
</feature>
<reference evidence="9" key="1">
    <citation type="journal article" date="2023" name="Insect Mol. Biol.">
        <title>Genome sequencing provides insights into the evolution of gene families encoding plant cell wall-degrading enzymes in longhorned beetles.</title>
        <authorList>
            <person name="Shin N.R."/>
            <person name="Okamura Y."/>
            <person name="Kirsch R."/>
            <person name="Pauchet Y."/>
        </authorList>
    </citation>
    <scope>NUCLEOTIDE SEQUENCE</scope>
    <source>
        <strain evidence="9">AMC_N1</strain>
    </source>
</reference>
<evidence type="ECO:0000256" key="1">
    <source>
        <dbReference type="ARBA" id="ARBA00004236"/>
    </source>
</evidence>
<name>A0AAV8YSW3_9CUCU</name>
<dbReference type="Proteomes" id="UP001162162">
    <property type="component" value="Unassembled WGS sequence"/>
</dbReference>
<comment type="subcellular location">
    <subcellularLocation>
        <location evidence="1">Cell membrane</location>
    </subcellularLocation>
</comment>
<evidence type="ECO:0000256" key="5">
    <source>
        <dbReference type="ARBA" id="ARBA00022989"/>
    </source>
</evidence>
<sequence>IACVRTMMAGGPAKSASANKIIKADTVTVEEESNPPLLLQIVSLSPGSILFSLWSAPPYDVVMKLYIFNVTNPEQFLRGEEKLNVVEVGPYAYKEMLTNNNATFNDDGTVTYIPKRVFVVDLENSIGDPKIDRVVVPNIPLLGIQSFLENSSFFTNMGFSAISSTLGSQPILNLTIDEYMWGYEDKLVTVANKFLPKWIDFGTFGILERLISRDNSNNITILVDPKKASSQYKNLLSEEEQVAEFHIVKWNGSPGLKEWGFQQTEDGRSLNTTKKCQLVEGAYDGTVFPKKMKKNSTITLFRKAFCRPVHLEFVEEAYTGQGFKSYNYKMKDNMFASPQKNPDNECYCVNGKCPDKGLQNIAPCYYDMPVVLSQPHFLNVDPTILDTVVGMHPNDTKHSSIAKVQPDLGVPLDESTLKIQVNLGIGNTRFNYKTRPFNNLTVPLFWIELTCNELPSLVYFLLTLIIYVLPVAMEVLTYLLLLVGLAMISGAALLTLYFSKNIMPQSLNIASEYAPVPTSIITIPSQYFNKELRICK</sequence>
<gene>
    <name evidence="9" type="ORF">NQ318_015403</name>
</gene>
<evidence type="ECO:0000256" key="8">
    <source>
        <dbReference type="SAM" id="Phobius"/>
    </source>
</evidence>
<evidence type="ECO:0000313" key="10">
    <source>
        <dbReference type="Proteomes" id="UP001162162"/>
    </source>
</evidence>
<keyword evidence="7" id="KW-0325">Glycoprotein</keyword>
<comment type="caution">
    <text evidence="9">The sequence shown here is derived from an EMBL/GenBank/DDBJ whole genome shotgun (WGS) entry which is preliminary data.</text>
</comment>
<keyword evidence="4 8" id="KW-0812">Transmembrane</keyword>
<feature type="transmembrane region" description="Helical" evidence="8">
    <location>
        <begin position="454"/>
        <end position="472"/>
    </location>
</feature>
<proteinExistence type="inferred from homology"/>
<protein>
    <recommendedName>
        <fullName evidence="11">Scavenger receptor class B member 1</fullName>
    </recommendedName>
</protein>
<keyword evidence="3" id="KW-1003">Cell membrane</keyword>
<dbReference type="EMBL" id="JAPWTK010000054">
    <property type="protein sequence ID" value="KAJ8953747.1"/>
    <property type="molecule type" value="Genomic_DNA"/>
</dbReference>
<dbReference type="Pfam" id="PF01130">
    <property type="entry name" value="CD36"/>
    <property type="match status" value="1"/>
</dbReference>
<dbReference type="AlphaFoldDB" id="A0AAV8YSW3"/>
<comment type="similarity">
    <text evidence="2">Belongs to the CD36 family.</text>
</comment>
<dbReference type="PANTHER" id="PTHR11923">
    <property type="entry name" value="SCAVENGER RECEPTOR CLASS B TYPE-1 SR-B1"/>
    <property type="match status" value="1"/>
</dbReference>
<evidence type="ECO:0000256" key="6">
    <source>
        <dbReference type="ARBA" id="ARBA00023136"/>
    </source>
</evidence>
<evidence type="ECO:0008006" key="11">
    <source>
        <dbReference type="Google" id="ProtNLM"/>
    </source>
</evidence>
<dbReference type="GO" id="GO:0005737">
    <property type="term" value="C:cytoplasm"/>
    <property type="evidence" value="ECO:0007669"/>
    <property type="project" value="TreeGrafter"/>
</dbReference>
<keyword evidence="6 8" id="KW-0472">Membrane</keyword>